<proteinExistence type="inferred from homology"/>
<dbReference type="GO" id="GO:0005524">
    <property type="term" value="F:ATP binding"/>
    <property type="evidence" value="ECO:0007669"/>
    <property type="project" value="UniProtKB-KW"/>
</dbReference>
<comment type="caution">
    <text evidence="11">The sequence shown here is derived from an EMBL/GenBank/DDBJ whole genome shotgun (WGS) entry which is preliminary data.</text>
</comment>
<dbReference type="NCBIfam" id="TIGR00150">
    <property type="entry name" value="T6A_YjeE"/>
    <property type="match status" value="1"/>
</dbReference>
<dbReference type="GO" id="GO:0002949">
    <property type="term" value="P:tRNA threonylcarbamoyladenosine modification"/>
    <property type="evidence" value="ECO:0007669"/>
    <property type="project" value="InterPro"/>
</dbReference>
<name>A0A9Q3WP24_9RHOB</name>
<dbReference type="Pfam" id="PF02367">
    <property type="entry name" value="TsaE"/>
    <property type="match status" value="1"/>
</dbReference>
<sequence>MTALPLILHPDSPDETARLAVVLGAALTAGDCLLLSGEIGSGKTHFARHLIQSLLPVAEDIPSPTFTLVQVYDSTRGEIWHSDLYRLTGLDEIEELGLSEAFSDAITLVEWPDRLGPLTPDHALHLHFETDPQDELKRRLTLSWTDPKWTTRIEALK</sequence>
<dbReference type="PANTHER" id="PTHR33540:SF2">
    <property type="entry name" value="TRNA THREONYLCARBAMOYLADENOSINE BIOSYNTHESIS PROTEIN TSAE"/>
    <property type="match status" value="1"/>
</dbReference>
<dbReference type="RefSeq" id="WP_234220947.1">
    <property type="nucleotide sequence ID" value="NZ_JAGQAF010000010.1"/>
</dbReference>
<dbReference type="GO" id="GO:0046872">
    <property type="term" value="F:metal ion binding"/>
    <property type="evidence" value="ECO:0007669"/>
    <property type="project" value="UniProtKB-KW"/>
</dbReference>
<keyword evidence="7" id="KW-0547">Nucleotide-binding</keyword>
<evidence type="ECO:0000256" key="1">
    <source>
        <dbReference type="ARBA" id="ARBA00004496"/>
    </source>
</evidence>
<evidence type="ECO:0000313" key="12">
    <source>
        <dbReference type="Proteomes" id="UP000813672"/>
    </source>
</evidence>
<evidence type="ECO:0000256" key="8">
    <source>
        <dbReference type="ARBA" id="ARBA00022840"/>
    </source>
</evidence>
<dbReference type="PANTHER" id="PTHR33540">
    <property type="entry name" value="TRNA THREONYLCARBAMOYLADENOSINE BIOSYNTHESIS PROTEIN TSAE"/>
    <property type="match status" value="1"/>
</dbReference>
<comment type="subcellular location">
    <subcellularLocation>
        <location evidence="1">Cytoplasm</location>
    </subcellularLocation>
</comment>
<evidence type="ECO:0000256" key="6">
    <source>
        <dbReference type="ARBA" id="ARBA00022723"/>
    </source>
</evidence>
<evidence type="ECO:0000256" key="4">
    <source>
        <dbReference type="ARBA" id="ARBA00022490"/>
    </source>
</evidence>
<evidence type="ECO:0000256" key="9">
    <source>
        <dbReference type="ARBA" id="ARBA00022842"/>
    </source>
</evidence>
<accession>A0A9Q3WP24</accession>
<reference evidence="11" key="1">
    <citation type="journal article" date="2021" name="Environ. Microbiol.">
        <title>Cryptic niche differentiation of novel sediment ecotypes of Rugeria pomeroyi correlates with nitrate respiration.</title>
        <authorList>
            <person name="Lin X."/>
            <person name="McNichol J."/>
            <person name="Chu X."/>
            <person name="Qian Y."/>
            <person name="Luo H."/>
        </authorList>
    </citation>
    <scope>NUCLEOTIDE SEQUENCE</scope>
    <source>
        <strain evidence="11">SZCCDBB064</strain>
    </source>
</reference>
<evidence type="ECO:0000256" key="7">
    <source>
        <dbReference type="ARBA" id="ARBA00022741"/>
    </source>
</evidence>
<evidence type="ECO:0000256" key="3">
    <source>
        <dbReference type="ARBA" id="ARBA00019010"/>
    </source>
</evidence>
<keyword evidence="9" id="KW-0460">Magnesium</keyword>
<keyword evidence="5" id="KW-0819">tRNA processing</keyword>
<keyword evidence="6" id="KW-0479">Metal-binding</keyword>
<dbReference type="SUPFAM" id="SSF52540">
    <property type="entry name" value="P-loop containing nucleoside triphosphate hydrolases"/>
    <property type="match status" value="1"/>
</dbReference>
<protein>
    <recommendedName>
        <fullName evidence="3">tRNA threonylcarbamoyladenosine biosynthesis protein TsaE</fullName>
    </recommendedName>
    <alternativeName>
        <fullName evidence="10">t(6)A37 threonylcarbamoyladenosine biosynthesis protein TsaE</fullName>
    </alternativeName>
</protein>
<gene>
    <name evidence="11" type="primary">tsaE</name>
    <name evidence="11" type="ORF">KBY27_16380</name>
</gene>
<dbReference type="InterPro" id="IPR027417">
    <property type="entry name" value="P-loop_NTPase"/>
</dbReference>
<dbReference type="EMBL" id="JAGQAF010000010">
    <property type="protein sequence ID" value="MCE8539033.1"/>
    <property type="molecule type" value="Genomic_DNA"/>
</dbReference>
<dbReference type="AlphaFoldDB" id="A0A9Q3WP24"/>
<keyword evidence="4" id="KW-0963">Cytoplasm</keyword>
<dbReference type="Proteomes" id="UP000813672">
    <property type="component" value="Unassembled WGS sequence"/>
</dbReference>
<dbReference type="GO" id="GO:0005737">
    <property type="term" value="C:cytoplasm"/>
    <property type="evidence" value="ECO:0007669"/>
    <property type="project" value="UniProtKB-SubCell"/>
</dbReference>
<organism evidence="11 12">
    <name type="scientific">Ruegeria pomeroyi</name>
    <dbReference type="NCBI Taxonomy" id="89184"/>
    <lineage>
        <taxon>Bacteria</taxon>
        <taxon>Pseudomonadati</taxon>
        <taxon>Pseudomonadota</taxon>
        <taxon>Alphaproteobacteria</taxon>
        <taxon>Rhodobacterales</taxon>
        <taxon>Roseobacteraceae</taxon>
        <taxon>Ruegeria</taxon>
    </lineage>
</organism>
<evidence type="ECO:0000256" key="10">
    <source>
        <dbReference type="ARBA" id="ARBA00032441"/>
    </source>
</evidence>
<evidence type="ECO:0000256" key="2">
    <source>
        <dbReference type="ARBA" id="ARBA00007599"/>
    </source>
</evidence>
<keyword evidence="8" id="KW-0067">ATP-binding</keyword>
<dbReference type="Gene3D" id="3.40.50.300">
    <property type="entry name" value="P-loop containing nucleotide triphosphate hydrolases"/>
    <property type="match status" value="1"/>
</dbReference>
<comment type="similarity">
    <text evidence="2">Belongs to the TsaE family.</text>
</comment>
<dbReference type="InterPro" id="IPR003442">
    <property type="entry name" value="T6A_TsaE"/>
</dbReference>
<evidence type="ECO:0000256" key="5">
    <source>
        <dbReference type="ARBA" id="ARBA00022694"/>
    </source>
</evidence>
<evidence type="ECO:0000313" key="11">
    <source>
        <dbReference type="EMBL" id="MCE8539033.1"/>
    </source>
</evidence>